<accession>A0A0W8FZV1</accession>
<evidence type="ECO:0008006" key="2">
    <source>
        <dbReference type="Google" id="ProtNLM"/>
    </source>
</evidence>
<dbReference type="AlphaFoldDB" id="A0A0W8FZV1"/>
<organism evidence="1">
    <name type="scientific">hydrocarbon metagenome</name>
    <dbReference type="NCBI Taxonomy" id="938273"/>
    <lineage>
        <taxon>unclassified sequences</taxon>
        <taxon>metagenomes</taxon>
        <taxon>ecological metagenomes</taxon>
    </lineage>
</organism>
<protein>
    <recommendedName>
        <fullName evidence="2">DUF4295 domain-containing protein</fullName>
    </recommendedName>
</protein>
<gene>
    <name evidence="1" type="ORF">ASZ90_003811</name>
</gene>
<evidence type="ECO:0000313" key="1">
    <source>
        <dbReference type="EMBL" id="KUG26353.1"/>
    </source>
</evidence>
<proteinExistence type="predicted"/>
<sequence>MAKQQSFADKSKAKAKVGFVTVKYIKTVKAEGGSYKFQEKFVKLSDVSKVTELN</sequence>
<name>A0A0W8FZV1_9ZZZZ</name>
<comment type="caution">
    <text evidence="1">The sequence shown here is derived from an EMBL/GenBank/DDBJ whole genome shotgun (WGS) entry which is preliminary data.</text>
</comment>
<reference evidence="1" key="1">
    <citation type="journal article" date="2015" name="Proc. Natl. Acad. Sci. U.S.A.">
        <title>Networks of energetic and metabolic interactions define dynamics in microbial communities.</title>
        <authorList>
            <person name="Embree M."/>
            <person name="Liu J.K."/>
            <person name="Al-Bassam M.M."/>
            <person name="Zengler K."/>
        </authorList>
    </citation>
    <scope>NUCLEOTIDE SEQUENCE</scope>
</reference>
<dbReference type="EMBL" id="LNQE01000479">
    <property type="protein sequence ID" value="KUG26353.1"/>
    <property type="molecule type" value="Genomic_DNA"/>
</dbReference>